<keyword evidence="3" id="KW-1185">Reference proteome</keyword>
<dbReference type="EMBL" id="BLXT01005511">
    <property type="protein sequence ID" value="GFO23541.1"/>
    <property type="molecule type" value="Genomic_DNA"/>
</dbReference>
<keyword evidence="1" id="KW-1133">Transmembrane helix</keyword>
<evidence type="ECO:0000256" key="1">
    <source>
        <dbReference type="SAM" id="Phobius"/>
    </source>
</evidence>
<proteinExistence type="predicted"/>
<reference evidence="2 3" key="1">
    <citation type="journal article" date="2021" name="Elife">
        <title>Chloroplast acquisition without the gene transfer in kleptoplastic sea slugs, Plakobranchus ocellatus.</title>
        <authorList>
            <person name="Maeda T."/>
            <person name="Takahashi S."/>
            <person name="Yoshida T."/>
            <person name="Shimamura S."/>
            <person name="Takaki Y."/>
            <person name="Nagai Y."/>
            <person name="Toyoda A."/>
            <person name="Suzuki Y."/>
            <person name="Arimoto A."/>
            <person name="Ishii H."/>
            <person name="Satoh N."/>
            <person name="Nishiyama T."/>
            <person name="Hasebe M."/>
            <person name="Maruyama T."/>
            <person name="Minagawa J."/>
            <person name="Obokata J."/>
            <person name="Shigenobu S."/>
        </authorList>
    </citation>
    <scope>NUCLEOTIDE SEQUENCE [LARGE SCALE GENOMIC DNA]</scope>
</reference>
<organism evidence="2 3">
    <name type="scientific">Plakobranchus ocellatus</name>
    <dbReference type="NCBI Taxonomy" id="259542"/>
    <lineage>
        <taxon>Eukaryota</taxon>
        <taxon>Metazoa</taxon>
        <taxon>Spiralia</taxon>
        <taxon>Lophotrochozoa</taxon>
        <taxon>Mollusca</taxon>
        <taxon>Gastropoda</taxon>
        <taxon>Heterobranchia</taxon>
        <taxon>Euthyneura</taxon>
        <taxon>Panpulmonata</taxon>
        <taxon>Sacoglossa</taxon>
        <taxon>Placobranchoidea</taxon>
        <taxon>Plakobranchidae</taxon>
        <taxon>Plakobranchus</taxon>
    </lineage>
</organism>
<comment type="caution">
    <text evidence="2">The sequence shown here is derived from an EMBL/GenBank/DDBJ whole genome shotgun (WGS) entry which is preliminary data.</text>
</comment>
<keyword evidence="1" id="KW-0812">Transmembrane</keyword>
<evidence type="ECO:0000313" key="2">
    <source>
        <dbReference type="EMBL" id="GFO23541.1"/>
    </source>
</evidence>
<accession>A0AAV4BSU5</accession>
<name>A0AAV4BSU5_9GAST</name>
<dbReference type="AlphaFoldDB" id="A0AAV4BSU5"/>
<gene>
    <name evidence="2" type="ORF">PoB_005004600</name>
</gene>
<sequence length="333" mass="36066">MSPPYIAPASGEFPSLFQRASKLFTSSYNFPEEFPAYSTELHRASATPAALSTPTAGSALSVVFKDSRLGHDGLDNKQRDIGGFMLESSSYEPSQHAAEQENLLQQHQFPEFSADSEESSSVTTLNQLVSAAAPSRLGESLCDLPEYVANSDVSAGVLADVKLSHDCSGGMKDYVLNAARNASASLTPPRGEELITWDSSADCGSISYTGHVVIGIVIIVIAVVTALGNLLVLCTFFSLPWYYEATNHGTMKQLACHGGPVMVPINTSLPWYYEATGHGGPSVWYSLCPEYWVALGTNTFSFKMSYGCTSRPYCKFAENQFIHYAKRSELSLD</sequence>
<evidence type="ECO:0000313" key="3">
    <source>
        <dbReference type="Proteomes" id="UP000735302"/>
    </source>
</evidence>
<dbReference type="Proteomes" id="UP000735302">
    <property type="component" value="Unassembled WGS sequence"/>
</dbReference>
<feature type="transmembrane region" description="Helical" evidence="1">
    <location>
        <begin position="212"/>
        <end position="243"/>
    </location>
</feature>
<keyword evidence="1" id="KW-0472">Membrane</keyword>
<protein>
    <submittedName>
        <fullName evidence="2">Uncharacterized protein</fullName>
    </submittedName>
</protein>